<comment type="caution">
    <text evidence="6">The sequence shown here is derived from an EMBL/GenBank/DDBJ whole genome shotgun (WGS) entry which is preliminary data.</text>
</comment>
<proteinExistence type="inferred from homology"/>
<keyword evidence="3 5" id="KW-0687">Ribonucleoprotein</keyword>
<dbReference type="GO" id="GO:0005737">
    <property type="term" value="C:cytoplasm"/>
    <property type="evidence" value="ECO:0007669"/>
    <property type="project" value="UniProtKB-ARBA"/>
</dbReference>
<dbReference type="Proteomes" id="UP000725649">
    <property type="component" value="Unassembled WGS sequence"/>
</dbReference>
<evidence type="ECO:0000256" key="2">
    <source>
        <dbReference type="ARBA" id="ARBA00022980"/>
    </source>
</evidence>
<keyword evidence="2 5" id="KW-0689">Ribosomal protein</keyword>
<dbReference type="EMBL" id="SUVG01000003">
    <property type="protein sequence ID" value="MBE6421085.1"/>
    <property type="molecule type" value="Genomic_DNA"/>
</dbReference>
<comment type="similarity">
    <text evidence="1 5">Belongs to the bacterial ribosomal protein bL33 family.</text>
</comment>
<reference evidence="6" key="1">
    <citation type="submission" date="2019-04" db="EMBL/GenBank/DDBJ databases">
        <title>Evolution of Biomass-Degrading Anaerobic Consortia Revealed by Metagenomics.</title>
        <authorList>
            <person name="Peng X."/>
        </authorList>
    </citation>
    <scope>NUCLEOTIDE SEQUENCE</scope>
    <source>
        <strain evidence="6">SIG66</strain>
    </source>
</reference>
<dbReference type="NCBIfam" id="NF001764">
    <property type="entry name" value="PRK00504.1"/>
    <property type="match status" value="1"/>
</dbReference>
<evidence type="ECO:0000256" key="5">
    <source>
        <dbReference type="HAMAP-Rule" id="MF_00294"/>
    </source>
</evidence>
<dbReference type="HAMAP" id="MF_00294">
    <property type="entry name" value="Ribosomal_bL33"/>
    <property type="match status" value="1"/>
</dbReference>
<protein>
    <recommendedName>
        <fullName evidence="4 5">Large ribosomal subunit protein bL33</fullName>
    </recommendedName>
</protein>
<dbReference type="GO" id="GO:1990904">
    <property type="term" value="C:ribonucleoprotein complex"/>
    <property type="evidence" value="ECO:0007669"/>
    <property type="project" value="UniProtKB-KW"/>
</dbReference>
<name>A0A928DQF6_9BACT</name>
<dbReference type="InterPro" id="IPR011332">
    <property type="entry name" value="Ribosomal_zn-bd"/>
</dbReference>
<dbReference type="GO" id="GO:0003735">
    <property type="term" value="F:structural constituent of ribosome"/>
    <property type="evidence" value="ECO:0007669"/>
    <property type="project" value="InterPro"/>
</dbReference>
<dbReference type="GO" id="GO:0005840">
    <property type="term" value="C:ribosome"/>
    <property type="evidence" value="ECO:0007669"/>
    <property type="project" value="UniProtKB-KW"/>
</dbReference>
<dbReference type="SUPFAM" id="SSF57829">
    <property type="entry name" value="Zn-binding ribosomal proteins"/>
    <property type="match status" value="1"/>
</dbReference>
<evidence type="ECO:0000313" key="6">
    <source>
        <dbReference type="EMBL" id="MBE6421085.1"/>
    </source>
</evidence>
<dbReference type="GO" id="GO:0006412">
    <property type="term" value="P:translation"/>
    <property type="evidence" value="ECO:0007669"/>
    <property type="project" value="UniProtKB-UniRule"/>
</dbReference>
<dbReference type="NCBIfam" id="TIGR01023">
    <property type="entry name" value="rpmG_bact"/>
    <property type="match status" value="1"/>
</dbReference>
<evidence type="ECO:0000256" key="3">
    <source>
        <dbReference type="ARBA" id="ARBA00023274"/>
    </source>
</evidence>
<evidence type="ECO:0000256" key="4">
    <source>
        <dbReference type="ARBA" id="ARBA00035176"/>
    </source>
</evidence>
<dbReference type="Pfam" id="PF00471">
    <property type="entry name" value="Ribosomal_L33"/>
    <property type="match status" value="1"/>
</dbReference>
<dbReference type="InterPro" id="IPR001705">
    <property type="entry name" value="Ribosomal_bL33"/>
</dbReference>
<sequence length="52" mass="6043">MASERITIALICTECKNKNYYQVRGKKKEYKLELNKFCKKCGKSTTHKEGKA</sequence>
<gene>
    <name evidence="5 6" type="primary">rpmG</name>
    <name evidence="6" type="ORF">E7027_02980</name>
</gene>
<dbReference type="AlphaFoldDB" id="A0A928DQF6"/>
<organism evidence="6 7">
    <name type="scientific">Candidatus Avelusimicrobium gallicola</name>
    <dbReference type="NCBI Taxonomy" id="2562704"/>
    <lineage>
        <taxon>Bacteria</taxon>
        <taxon>Pseudomonadati</taxon>
        <taxon>Elusimicrobiota</taxon>
        <taxon>Elusimicrobia</taxon>
        <taxon>Elusimicrobiales</taxon>
        <taxon>Elusimicrobiaceae</taxon>
        <taxon>Candidatus Avelusimicrobium</taxon>
    </lineage>
</organism>
<dbReference type="Gene3D" id="2.20.28.120">
    <property type="entry name" value="Ribosomal protein L33"/>
    <property type="match status" value="1"/>
</dbReference>
<evidence type="ECO:0000256" key="1">
    <source>
        <dbReference type="ARBA" id="ARBA00007596"/>
    </source>
</evidence>
<evidence type="ECO:0000313" key="7">
    <source>
        <dbReference type="Proteomes" id="UP000725649"/>
    </source>
</evidence>
<dbReference type="InterPro" id="IPR038584">
    <property type="entry name" value="Ribosomal_bL33_sf"/>
</dbReference>
<accession>A0A928DQF6</accession>